<proteinExistence type="inferred from homology"/>
<keyword evidence="9 10" id="KW-0998">Cell outer membrane</keyword>
<keyword evidence="3 10" id="KW-0813">Transport</keyword>
<evidence type="ECO:0000256" key="10">
    <source>
        <dbReference type="PROSITE-ProRule" id="PRU01360"/>
    </source>
</evidence>
<feature type="domain" description="TonB-dependent receptor plug" evidence="14">
    <location>
        <begin position="67"/>
        <end position="187"/>
    </location>
</feature>
<organism evidence="15 16">
    <name type="scientific">Massilia forsythiae</name>
    <dbReference type="NCBI Taxonomy" id="2728020"/>
    <lineage>
        <taxon>Bacteria</taxon>
        <taxon>Pseudomonadati</taxon>
        <taxon>Pseudomonadota</taxon>
        <taxon>Betaproteobacteria</taxon>
        <taxon>Burkholderiales</taxon>
        <taxon>Oxalobacteraceae</taxon>
        <taxon>Telluria group</taxon>
        <taxon>Massilia</taxon>
    </lineage>
</organism>
<keyword evidence="6 11" id="KW-0798">TonB box</keyword>
<dbReference type="Proteomes" id="UP000502415">
    <property type="component" value="Chromosome"/>
</dbReference>
<feature type="chain" id="PRO_5031233331" evidence="12">
    <location>
        <begin position="25"/>
        <end position="833"/>
    </location>
</feature>
<evidence type="ECO:0000256" key="11">
    <source>
        <dbReference type="RuleBase" id="RU003357"/>
    </source>
</evidence>
<dbReference type="Gene3D" id="2.170.130.10">
    <property type="entry name" value="TonB-dependent receptor, plug domain"/>
    <property type="match status" value="1"/>
</dbReference>
<evidence type="ECO:0000256" key="5">
    <source>
        <dbReference type="ARBA" id="ARBA00022692"/>
    </source>
</evidence>
<protein>
    <submittedName>
        <fullName evidence="15">TonB-dependent receptor</fullName>
    </submittedName>
</protein>
<accession>A0A7Z2VXP9</accession>
<dbReference type="PROSITE" id="PS52016">
    <property type="entry name" value="TONB_DEPENDENT_REC_3"/>
    <property type="match status" value="1"/>
</dbReference>
<dbReference type="InterPro" id="IPR012910">
    <property type="entry name" value="Plug_dom"/>
</dbReference>
<dbReference type="GO" id="GO:0009279">
    <property type="term" value="C:cell outer membrane"/>
    <property type="evidence" value="ECO:0007669"/>
    <property type="project" value="UniProtKB-SubCell"/>
</dbReference>
<dbReference type="PROSITE" id="PS51257">
    <property type="entry name" value="PROKAR_LIPOPROTEIN"/>
    <property type="match status" value="1"/>
</dbReference>
<reference evidence="15 16" key="1">
    <citation type="submission" date="2020-04" db="EMBL/GenBank/DDBJ databases">
        <title>Genome sequencing of novel species.</title>
        <authorList>
            <person name="Heo J."/>
            <person name="Kim S.-J."/>
            <person name="Kim J.-S."/>
            <person name="Hong S.-B."/>
            <person name="Kwon S.-W."/>
        </authorList>
    </citation>
    <scope>NUCLEOTIDE SEQUENCE [LARGE SCALE GENOMIC DNA]</scope>
    <source>
        <strain evidence="15 16">GN2-R2</strain>
    </source>
</reference>
<feature type="signal peptide" evidence="12">
    <location>
        <begin position="1"/>
        <end position="24"/>
    </location>
</feature>
<dbReference type="InterPro" id="IPR039426">
    <property type="entry name" value="TonB-dep_rcpt-like"/>
</dbReference>
<evidence type="ECO:0000256" key="9">
    <source>
        <dbReference type="ARBA" id="ARBA00023237"/>
    </source>
</evidence>
<keyword evidence="12" id="KW-0732">Signal</keyword>
<evidence type="ECO:0000256" key="8">
    <source>
        <dbReference type="ARBA" id="ARBA00023170"/>
    </source>
</evidence>
<sequence length="833" mass="87950">MHKAILHSGVAAGVLSCGLGLAQAADDKPAAAPADTPAAAVPAAVEAGPANAGVVIVTGTRAAGLKVENSASPVQVLDATSLGRTGQPDLLQALSQNLPSLNAQAFGGDMANMTLSARLRGLSPNNTLVLVNGKRRHGTSNLAVLGGPYQGGAAADLNYIPVSAIDHIEVLQDGAAAQYGTDAIAGVVNIILKQNAQGGNINLNGGGYRDKDGREGGGHTGDGSINLGLAPFGDAWLNLTLETKYHGFSDRGGIDPRVISPARLAALPQLRNAAGYPYVNHIAGDAQYRQHIGAANFGVDLNPDLQLYAFGTYGKKEARAFENYRMPDRLPAIYPTGFSPQETFDEEDYAFTAGIKGRLAGDWRWDLSSTYGKDTAKLGVAHSANVSLYADTGSTPLTFYAGKFVASQWTNNLDLSREFDVGWSAPLNFALGLEQRRDEYEIGAGDAASRYKEGSQSFPGFSLTDAGSHSRNNRAAYANLAGQPLKGWTVDLAGRYEHFSDFGSARVGKLTSRYDFSPAVAVRATYSNGFRAPTLAESYYSATNVSPRSAFVQLPPNSPGARLVGVNGLRPEASTNVSAGIVLNPAPDLAITADAYQITIRDRIVGSGALYGSGGAVNSPAVTAAIIANGNVLDPTVVQTGINIFSNAVNTRSRGLEFVATLNSSYGAAGKVDWSLAANYNKVQVIKINQAPLQLQPQTLLDASAIADLETASPRVRVNLGALWRFGNWTVNLREAFYGRSSALDSSDGSTYYKTEIKPAAITDLEVSYRIGRAWTVSVGANNLFNRYPDQVNAQLQAERRANLDNAAVTVYPTFSPFGINGGYYYGRVGVKF</sequence>
<dbReference type="AlphaFoldDB" id="A0A7Z2VXP9"/>
<evidence type="ECO:0000256" key="3">
    <source>
        <dbReference type="ARBA" id="ARBA00022448"/>
    </source>
</evidence>
<keyword evidence="16" id="KW-1185">Reference proteome</keyword>
<dbReference type="KEGG" id="mfy:HH212_16090"/>
<keyword evidence="7 10" id="KW-0472">Membrane</keyword>
<evidence type="ECO:0000256" key="6">
    <source>
        <dbReference type="ARBA" id="ARBA00023077"/>
    </source>
</evidence>
<dbReference type="InterPro" id="IPR037066">
    <property type="entry name" value="Plug_dom_sf"/>
</dbReference>
<evidence type="ECO:0000256" key="2">
    <source>
        <dbReference type="ARBA" id="ARBA00009810"/>
    </source>
</evidence>
<dbReference type="InterPro" id="IPR036942">
    <property type="entry name" value="Beta-barrel_TonB_sf"/>
</dbReference>
<evidence type="ECO:0000313" key="15">
    <source>
        <dbReference type="EMBL" id="QJE01366.1"/>
    </source>
</evidence>
<evidence type="ECO:0000256" key="1">
    <source>
        <dbReference type="ARBA" id="ARBA00004571"/>
    </source>
</evidence>
<dbReference type="EMBL" id="CP051685">
    <property type="protein sequence ID" value="QJE01366.1"/>
    <property type="molecule type" value="Genomic_DNA"/>
</dbReference>
<keyword evidence="8 15" id="KW-0675">Receptor</keyword>
<evidence type="ECO:0000256" key="7">
    <source>
        <dbReference type="ARBA" id="ARBA00023136"/>
    </source>
</evidence>
<comment type="similarity">
    <text evidence="2 10 11">Belongs to the TonB-dependent receptor family.</text>
</comment>
<dbReference type="RefSeq" id="WP_170203393.1">
    <property type="nucleotide sequence ID" value="NZ_CP051685.1"/>
</dbReference>
<dbReference type="SUPFAM" id="SSF56935">
    <property type="entry name" value="Porins"/>
    <property type="match status" value="1"/>
</dbReference>
<dbReference type="Pfam" id="PF00593">
    <property type="entry name" value="TonB_dep_Rec_b-barrel"/>
    <property type="match status" value="1"/>
</dbReference>
<dbReference type="PANTHER" id="PTHR47234:SF3">
    <property type="entry name" value="SECRETIN_TONB SHORT N-TERMINAL DOMAIN-CONTAINING PROTEIN"/>
    <property type="match status" value="1"/>
</dbReference>
<evidence type="ECO:0000256" key="12">
    <source>
        <dbReference type="SAM" id="SignalP"/>
    </source>
</evidence>
<evidence type="ECO:0000313" key="16">
    <source>
        <dbReference type="Proteomes" id="UP000502415"/>
    </source>
</evidence>
<dbReference type="PANTHER" id="PTHR47234">
    <property type="match status" value="1"/>
</dbReference>
<evidence type="ECO:0000256" key="4">
    <source>
        <dbReference type="ARBA" id="ARBA00022452"/>
    </source>
</evidence>
<feature type="domain" description="TonB-dependent receptor-like beta-barrel" evidence="13">
    <location>
        <begin position="320"/>
        <end position="784"/>
    </location>
</feature>
<evidence type="ECO:0000259" key="13">
    <source>
        <dbReference type="Pfam" id="PF00593"/>
    </source>
</evidence>
<gene>
    <name evidence="15" type="ORF">HH212_16090</name>
</gene>
<keyword evidence="4 10" id="KW-1134">Transmembrane beta strand</keyword>
<dbReference type="Pfam" id="PF07715">
    <property type="entry name" value="Plug"/>
    <property type="match status" value="1"/>
</dbReference>
<comment type="subcellular location">
    <subcellularLocation>
        <location evidence="1 10">Cell outer membrane</location>
        <topology evidence="1 10">Multi-pass membrane protein</topology>
    </subcellularLocation>
</comment>
<keyword evidence="5 10" id="KW-0812">Transmembrane</keyword>
<dbReference type="InterPro" id="IPR000531">
    <property type="entry name" value="Beta-barrel_TonB"/>
</dbReference>
<name>A0A7Z2VXP9_9BURK</name>
<dbReference type="CDD" id="cd01347">
    <property type="entry name" value="ligand_gated_channel"/>
    <property type="match status" value="1"/>
</dbReference>
<dbReference type="Gene3D" id="2.40.170.20">
    <property type="entry name" value="TonB-dependent receptor, beta-barrel domain"/>
    <property type="match status" value="1"/>
</dbReference>
<evidence type="ECO:0000259" key="14">
    <source>
        <dbReference type="Pfam" id="PF07715"/>
    </source>
</evidence>